<feature type="non-terminal residue" evidence="1">
    <location>
        <position position="75"/>
    </location>
</feature>
<keyword evidence="2" id="KW-1185">Reference proteome</keyword>
<gene>
    <name evidence="1" type="ORF">L9F63_023706</name>
</gene>
<protein>
    <submittedName>
        <fullName evidence="1">Uncharacterized protein</fullName>
    </submittedName>
</protein>
<sequence length="75" mass="8767">ERWPAYCFSELCRFTFSNAIKLLFIVSYRKSDSCLSISTSNYTSKRRSLRRNLGASIKSHLLEANTFFYSHIDDC</sequence>
<accession>A0AAD7ZIR3</accession>
<proteinExistence type="predicted"/>
<organism evidence="1 2">
    <name type="scientific">Diploptera punctata</name>
    <name type="common">Pacific beetle cockroach</name>
    <dbReference type="NCBI Taxonomy" id="6984"/>
    <lineage>
        <taxon>Eukaryota</taxon>
        <taxon>Metazoa</taxon>
        <taxon>Ecdysozoa</taxon>
        <taxon>Arthropoda</taxon>
        <taxon>Hexapoda</taxon>
        <taxon>Insecta</taxon>
        <taxon>Pterygota</taxon>
        <taxon>Neoptera</taxon>
        <taxon>Polyneoptera</taxon>
        <taxon>Dictyoptera</taxon>
        <taxon>Blattodea</taxon>
        <taxon>Blaberoidea</taxon>
        <taxon>Blaberidae</taxon>
        <taxon>Diplopterinae</taxon>
        <taxon>Diploptera</taxon>
    </lineage>
</organism>
<dbReference type="AlphaFoldDB" id="A0AAD7ZIR3"/>
<dbReference type="Proteomes" id="UP001233999">
    <property type="component" value="Unassembled WGS sequence"/>
</dbReference>
<reference evidence="1" key="1">
    <citation type="journal article" date="2023" name="IScience">
        <title>Live-bearing cockroach genome reveals convergent evolutionary mechanisms linked to viviparity in insects and beyond.</title>
        <authorList>
            <person name="Fouks B."/>
            <person name="Harrison M.C."/>
            <person name="Mikhailova A.A."/>
            <person name="Marchal E."/>
            <person name="English S."/>
            <person name="Carruthers M."/>
            <person name="Jennings E.C."/>
            <person name="Chiamaka E.L."/>
            <person name="Frigard R.A."/>
            <person name="Pippel M."/>
            <person name="Attardo G.M."/>
            <person name="Benoit J.B."/>
            <person name="Bornberg-Bauer E."/>
            <person name="Tobe S.S."/>
        </authorList>
    </citation>
    <scope>NUCLEOTIDE SEQUENCE</scope>
    <source>
        <strain evidence="1">Stay&amp;Tobe</strain>
    </source>
</reference>
<evidence type="ECO:0000313" key="1">
    <source>
        <dbReference type="EMBL" id="KAJ9581115.1"/>
    </source>
</evidence>
<comment type="caution">
    <text evidence="1">The sequence shown here is derived from an EMBL/GenBank/DDBJ whole genome shotgun (WGS) entry which is preliminary data.</text>
</comment>
<dbReference type="EMBL" id="JASPKZ010008023">
    <property type="protein sequence ID" value="KAJ9581115.1"/>
    <property type="molecule type" value="Genomic_DNA"/>
</dbReference>
<evidence type="ECO:0000313" key="2">
    <source>
        <dbReference type="Proteomes" id="UP001233999"/>
    </source>
</evidence>
<feature type="non-terminal residue" evidence="1">
    <location>
        <position position="1"/>
    </location>
</feature>
<reference evidence="1" key="2">
    <citation type="submission" date="2023-05" db="EMBL/GenBank/DDBJ databases">
        <authorList>
            <person name="Fouks B."/>
        </authorList>
    </citation>
    <scope>NUCLEOTIDE SEQUENCE</scope>
    <source>
        <strain evidence="1">Stay&amp;Tobe</strain>
        <tissue evidence="1">Testes</tissue>
    </source>
</reference>
<name>A0AAD7ZIR3_DIPPU</name>